<proteinExistence type="inferred from homology"/>
<feature type="active site" description="Proton donor" evidence="5">
    <location>
        <position position="506"/>
    </location>
</feature>
<dbReference type="InterPro" id="IPR036188">
    <property type="entry name" value="FAD/NAD-bd_sf"/>
</dbReference>
<dbReference type="PIRSF" id="PIRSF000137">
    <property type="entry name" value="Alcohol_oxidase"/>
    <property type="match status" value="1"/>
</dbReference>
<gene>
    <name evidence="8" type="ORF">AC578_6529</name>
</gene>
<dbReference type="PANTHER" id="PTHR11552">
    <property type="entry name" value="GLUCOSE-METHANOL-CHOLINE GMC OXIDOREDUCTASE"/>
    <property type="match status" value="1"/>
</dbReference>
<dbReference type="PANTHER" id="PTHR11552:SF147">
    <property type="entry name" value="CHOLINE DEHYDROGENASE, MITOCHONDRIAL"/>
    <property type="match status" value="1"/>
</dbReference>
<dbReference type="AlphaFoldDB" id="A0A139HHW2"/>
<evidence type="ECO:0000256" key="2">
    <source>
        <dbReference type="ARBA" id="ARBA00010790"/>
    </source>
</evidence>
<evidence type="ECO:0000313" key="8">
    <source>
        <dbReference type="EMBL" id="KXT02050.1"/>
    </source>
</evidence>
<name>A0A139HHW2_9PEZI</name>
<comment type="similarity">
    <text evidence="2">Belongs to the GMC oxidoreductase family.</text>
</comment>
<protein>
    <recommendedName>
        <fullName evidence="7">Glucose-methanol-choline oxidoreductase N-terminal domain-containing protein</fullName>
    </recommendedName>
</protein>
<dbReference type="Pfam" id="PF00732">
    <property type="entry name" value="GMC_oxred_N"/>
    <property type="match status" value="1"/>
</dbReference>
<dbReference type="PROSITE" id="PS00624">
    <property type="entry name" value="GMC_OXRED_2"/>
    <property type="match status" value="1"/>
</dbReference>
<dbReference type="EMBL" id="LFZN01000047">
    <property type="protein sequence ID" value="KXT02050.1"/>
    <property type="molecule type" value="Genomic_DNA"/>
</dbReference>
<keyword evidence="9" id="KW-1185">Reference proteome</keyword>
<dbReference type="InterPro" id="IPR012132">
    <property type="entry name" value="GMC_OxRdtase"/>
</dbReference>
<dbReference type="OrthoDB" id="269227at2759"/>
<sequence length="581" mass="63716">MAEYDYIICGGGTSGCVVAGRLAEDPDVRILVIEAGAHNRDLENVHMVGGWSKNFDGPNDWNLVSEPLEHAGGRQVKLSRGRFLGGSSGCNGTLCVRGSKQDFDDWELPGWSGEEVFAAMRKAETFHAKSWFRADAEHGADGPLHIEPHDLAPISKLLLESFEDQGFPLDVDMFSHGERSHGCGHALRTHYRGVRTTGADFVTNERHRPNVDVLVNTVVEKINFLQTTDGLQASTVDVVGPDATRQTIKARREIIVSGGAYCTPAILMRSGIGPRAEVEKHGIVSLVDSPGVGQNLLDHLIVTVFYEVNQKGLTNDAKAHHGDGLAKSYEQWKQNRTGFMSSFPFGAFAYARLDERLNDDPLWQKAQKTAASGRDPMGLTQNQPNVEFFSTECYGGAKHYTDFPVNGNHVFSLLTELFSPRSKGSVALKSNSPHDNPIIDCNFLADPLDLLVLTEGVRLGNDIVMQGKGTKDIVKGSWPAHLSHHKFSTREEWLPYVKNDATTCYHAAGTAKIGHADDKFAVLDEKLRVRGVQGLRVADCSIMPTLHGGHTQMVAYAIGERCADFVKGDWGAGRERKTKMD</sequence>
<dbReference type="GO" id="GO:0016614">
    <property type="term" value="F:oxidoreductase activity, acting on CH-OH group of donors"/>
    <property type="evidence" value="ECO:0007669"/>
    <property type="project" value="InterPro"/>
</dbReference>
<evidence type="ECO:0000256" key="5">
    <source>
        <dbReference type="PIRSR" id="PIRSR000137-1"/>
    </source>
</evidence>
<feature type="active site" description="Proton acceptor" evidence="5">
    <location>
        <position position="550"/>
    </location>
</feature>
<dbReference type="InterPro" id="IPR000172">
    <property type="entry name" value="GMC_OxRdtase_N"/>
</dbReference>
<evidence type="ECO:0000259" key="7">
    <source>
        <dbReference type="PROSITE" id="PS00624"/>
    </source>
</evidence>
<organism evidence="8 9">
    <name type="scientific">Pseudocercospora eumusae</name>
    <dbReference type="NCBI Taxonomy" id="321146"/>
    <lineage>
        <taxon>Eukaryota</taxon>
        <taxon>Fungi</taxon>
        <taxon>Dikarya</taxon>
        <taxon>Ascomycota</taxon>
        <taxon>Pezizomycotina</taxon>
        <taxon>Dothideomycetes</taxon>
        <taxon>Dothideomycetidae</taxon>
        <taxon>Mycosphaerellales</taxon>
        <taxon>Mycosphaerellaceae</taxon>
        <taxon>Pseudocercospora</taxon>
    </lineage>
</organism>
<feature type="binding site" evidence="6">
    <location>
        <begin position="13"/>
        <end position="14"/>
    </location>
    <ligand>
        <name>FAD</name>
        <dbReference type="ChEBI" id="CHEBI:57692"/>
    </ligand>
</feature>
<keyword evidence="4 6" id="KW-0274">FAD</keyword>
<feature type="domain" description="Glucose-methanol-choline oxidoreductase N-terminal" evidence="7">
    <location>
        <begin position="259"/>
        <end position="273"/>
    </location>
</feature>
<evidence type="ECO:0000256" key="6">
    <source>
        <dbReference type="PIRSR" id="PIRSR000137-2"/>
    </source>
</evidence>
<dbReference type="SUPFAM" id="SSF51905">
    <property type="entry name" value="FAD/NAD(P)-binding domain"/>
    <property type="match status" value="1"/>
</dbReference>
<dbReference type="STRING" id="321146.A0A139HHW2"/>
<comment type="caution">
    <text evidence="8">The sequence shown here is derived from an EMBL/GenBank/DDBJ whole genome shotgun (WGS) entry which is preliminary data.</text>
</comment>
<accession>A0A139HHW2</accession>
<reference evidence="8 9" key="1">
    <citation type="submission" date="2015-07" db="EMBL/GenBank/DDBJ databases">
        <title>Comparative genomics of the Sigatoka disease complex on banana suggests a link between parallel evolutionary changes in Pseudocercospora fijiensis and Pseudocercospora eumusae and increased virulence on the banana host.</title>
        <authorList>
            <person name="Chang T.-C."/>
            <person name="Salvucci A."/>
            <person name="Crous P.W."/>
            <person name="Stergiopoulos I."/>
        </authorList>
    </citation>
    <scope>NUCLEOTIDE SEQUENCE [LARGE SCALE GENOMIC DNA]</scope>
    <source>
        <strain evidence="8 9">CBS 114824</strain>
    </source>
</reference>
<evidence type="ECO:0000256" key="1">
    <source>
        <dbReference type="ARBA" id="ARBA00001974"/>
    </source>
</evidence>
<comment type="cofactor">
    <cofactor evidence="1 6">
        <name>FAD</name>
        <dbReference type="ChEBI" id="CHEBI:57692"/>
    </cofactor>
</comment>
<feature type="binding site" evidence="6">
    <location>
        <position position="219"/>
    </location>
    <ligand>
        <name>FAD</name>
        <dbReference type="ChEBI" id="CHEBI:57692"/>
    </ligand>
</feature>
<evidence type="ECO:0000256" key="4">
    <source>
        <dbReference type="ARBA" id="ARBA00022827"/>
    </source>
</evidence>
<dbReference type="Gene3D" id="3.50.50.60">
    <property type="entry name" value="FAD/NAD(P)-binding domain"/>
    <property type="match status" value="1"/>
</dbReference>
<dbReference type="GO" id="GO:0050660">
    <property type="term" value="F:flavin adenine dinucleotide binding"/>
    <property type="evidence" value="ECO:0007669"/>
    <property type="project" value="InterPro"/>
</dbReference>
<keyword evidence="3" id="KW-0285">Flavoprotein</keyword>
<dbReference type="Pfam" id="PF05199">
    <property type="entry name" value="GMC_oxred_C"/>
    <property type="match status" value="1"/>
</dbReference>
<evidence type="ECO:0000256" key="3">
    <source>
        <dbReference type="ARBA" id="ARBA00022630"/>
    </source>
</evidence>
<dbReference type="SUPFAM" id="SSF54373">
    <property type="entry name" value="FAD-linked reductases, C-terminal domain"/>
    <property type="match status" value="1"/>
</dbReference>
<dbReference type="InterPro" id="IPR007867">
    <property type="entry name" value="GMC_OxRtase_C"/>
</dbReference>
<dbReference type="Gene3D" id="3.30.560.10">
    <property type="entry name" value="Glucose Oxidase, domain 3"/>
    <property type="match status" value="1"/>
</dbReference>
<dbReference type="Proteomes" id="UP000070133">
    <property type="component" value="Unassembled WGS sequence"/>
</dbReference>
<evidence type="ECO:0000313" key="9">
    <source>
        <dbReference type="Proteomes" id="UP000070133"/>
    </source>
</evidence>